<feature type="domain" description="Immunoglobulin V-set" evidence="2">
    <location>
        <begin position="40"/>
        <end position="117"/>
    </location>
</feature>
<dbReference type="Gene3D" id="2.60.40.10">
    <property type="entry name" value="Immunoglobulins"/>
    <property type="match status" value="1"/>
</dbReference>
<feature type="chain" id="PRO_5018526774" description="Immunoglobulin V-set domain-containing protein" evidence="1">
    <location>
        <begin position="25"/>
        <end position="208"/>
    </location>
</feature>
<keyword evidence="1" id="KW-0732">Signal</keyword>
<name>A0A3Q1GBX0_9TELE</name>
<sequence>MTSVFAWTKVLSFLIMILFVSSTAQHMELITADINVYSYNEGRNVSIKCTLNSFGVWKFFCRRECKGEDILVKTDEDTSQNGRYSVKYKQGSSKREFVTVKITQLIKSDSGQYRCGLGGPLVPERYRDFYINVTDGEFLLIYFQFNFIFIVPITIQTVSRCFTSKPPRAALRHQWQDKNSLFCVISRSGNLEVKSTPRTLCHVPQNIS</sequence>
<dbReference type="SUPFAM" id="SSF48726">
    <property type="entry name" value="Immunoglobulin"/>
    <property type="match status" value="1"/>
</dbReference>
<dbReference type="InterPro" id="IPR013106">
    <property type="entry name" value="Ig_V-set"/>
</dbReference>
<dbReference type="STRING" id="80966.ENSAPOP00000028081"/>
<evidence type="ECO:0000256" key="1">
    <source>
        <dbReference type="SAM" id="SignalP"/>
    </source>
</evidence>
<reference evidence="3" key="2">
    <citation type="submission" date="2025-09" db="UniProtKB">
        <authorList>
            <consortium name="Ensembl"/>
        </authorList>
    </citation>
    <scope>IDENTIFICATION</scope>
</reference>
<dbReference type="InterPro" id="IPR036179">
    <property type="entry name" value="Ig-like_dom_sf"/>
</dbReference>
<organism evidence="3 4">
    <name type="scientific">Acanthochromis polyacanthus</name>
    <name type="common">spiny chromis</name>
    <dbReference type="NCBI Taxonomy" id="80966"/>
    <lineage>
        <taxon>Eukaryota</taxon>
        <taxon>Metazoa</taxon>
        <taxon>Chordata</taxon>
        <taxon>Craniata</taxon>
        <taxon>Vertebrata</taxon>
        <taxon>Euteleostomi</taxon>
        <taxon>Actinopterygii</taxon>
        <taxon>Neopterygii</taxon>
        <taxon>Teleostei</taxon>
        <taxon>Neoteleostei</taxon>
        <taxon>Acanthomorphata</taxon>
        <taxon>Ovalentaria</taxon>
        <taxon>Pomacentridae</taxon>
        <taxon>Acanthochromis</taxon>
    </lineage>
</organism>
<evidence type="ECO:0000313" key="4">
    <source>
        <dbReference type="Proteomes" id="UP000257200"/>
    </source>
</evidence>
<dbReference type="InParanoid" id="A0A3Q1GBX0"/>
<dbReference type="AlphaFoldDB" id="A0A3Q1GBX0"/>
<accession>A0A3Q1GBX0</accession>
<evidence type="ECO:0000259" key="2">
    <source>
        <dbReference type="Pfam" id="PF07686"/>
    </source>
</evidence>
<dbReference type="Pfam" id="PF07686">
    <property type="entry name" value="V-set"/>
    <property type="match status" value="1"/>
</dbReference>
<evidence type="ECO:0000313" key="3">
    <source>
        <dbReference type="Ensembl" id="ENSAPOP00000028081.1"/>
    </source>
</evidence>
<dbReference type="GeneTree" id="ENSGT01120000272041"/>
<dbReference type="Proteomes" id="UP000257200">
    <property type="component" value="Unplaced"/>
</dbReference>
<reference evidence="3" key="1">
    <citation type="submission" date="2025-08" db="UniProtKB">
        <authorList>
            <consortium name="Ensembl"/>
        </authorList>
    </citation>
    <scope>IDENTIFICATION</scope>
</reference>
<dbReference type="Ensembl" id="ENSAPOT00000031275.1">
    <property type="protein sequence ID" value="ENSAPOP00000028081.1"/>
    <property type="gene ID" value="ENSAPOG00000013082.1"/>
</dbReference>
<keyword evidence="4" id="KW-1185">Reference proteome</keyword>
<dbReference type="InterPro" id="IPR013783">
    <property type="entry name" value="Ig-like_fold"/>
</dbReference>
<protein>
    <recommendedName>
        <fullName evidence="2">Immunoglobulin V-set domain-containing protein</fullName>
    </recommendedName>
</protein>
<proteinExistence type="predicted"/>
<feature type="signal peptide" evidence="1">
    <location>
        <begin position="1"/>
        <end position="24"/>
    </location>
</feature>